<dbReference type="AlphaFoldDB" id="A0A0C1C4K4"/>
<dbReference type="Proteomes" id="UP000031307">
    <property type="component" value="Unassembled WGS sequence"/>
</dbReference>
<feature type="region of interest" description="Disordered" evidence="1">
    <location>
        <begin position="1"/>
        <end position="24"/>
    </location>
</feature>
<comment type="caution">
    <text evidence="2">The sequence shown here is derived from an EMBL/GenBank/DDBJ whole genome shotgun (WGS) entry which is preliminary data.</text>
</comment>
<gene>
    <name evidence="2" type="ORF">DB43_EA00080</name>
</gene>
<reference evidence="2 3" key="1">
    <citation type="journal article" date="2014" name="Mol. Biol. Evol.">
        <title>Massive expansion of Ubiquitination-related gene families within the Chlamydiae.</title>
        <authorList>
            <person name="Domman D."/>
            <person name="Collingro A."/>
            <person name="Lagkouvardos I."/>
            <person name="Gehre L."/>
            <person name="Weinmaier T."/>
            <person name="Rattei T."/>
            <person name="Subtil A."/>
            <person name="Horn M."/>
        </authorList>
    </citation>
    <scope>NUCLEOTIDE SEQUENCE [LARGE SCALE GENOMIC DNA]</scope>
    <source>
        <strain evidence="2 3">OEW1</strain>
    </source>
</reference>
<accession>A0A0C1C4K4</accession>
<dbReference type="PATRIC" id="fig|83552.4.peg.389"/>
<proteinExistence type="predicted"/>
<evidence type="ECO:0000313" key="2">
    <source>
        <dbReference type="EMBL" id="KIA78411.1"/>
    </source>
</evidence>
<evidence type="ECO:0000256" key="1">
    <source>
        <dbReference type="SAM" id="MobiDB-lite"/>
    </source>
</evidence>
<dbReference type="RefSeq" id="WP_006339920.1">
    <property type="nucleotide sequence ID" value="NZ_JASBUT010000030.1"/>
</dbReference>
<feature type="compositionally biased region" description="Polar residues" evidence="1">
    <location>
        <begin position="1"/>
        <end position="13"/>
    </location>
</feature>
<dbReference type="EMBL" id="JSAM01000021">
    <property type="protein sequence ID" value="KIA78411.1"/>
    <property type="molecule type" value="Genomic_DNA"/>
</dbReference>
<protein>
    <submittedName>
        <fullName evidence="2">Uncharacterized protein</fullName>
    </submittedName>
</protein>
<organism evidence="2 3">
    <name type="scientific">Parachlamydia acanthamoebae</name>
    <dbReference type="NCBI Taxonomy" id="83552"/>
    <lineage>
        <taxon>Bacteria</taxon>
        <taxon>Pseudomonadati</taxon>
        <taxon>Chlamydiota</taxon>
        <taxon>Chlamydiia</taxon>
        <taxon>Parachlamydiales</taxon>
        <taxon>Parachlamydiaceae</taxon>
        <taxon>Parachlamydia</taxon>
    </lineage>
</organism>
<name>A0A0C1C4K4_9BACT</name>
<evidence type="ECO:0000313" key="3">
    <source>
        <dbReference type="Proteomes" id="UP000031307"/>
    </source>
</evidence>
<sequence length="772" mass="87698">MNTPPINSFSAPKTSGHLPPPKTPKKSIISKIFRVLLFWKKTDRFLEKNAGLIRASNQLLNRAKVIHTPQTQSSKGHFSATPITENSGSEIDFFEIRDRGFSPALSNLQLSAYGLMEKVFECLNEKYGTEAIDLNKFSTVFSYLKVLAKVLVQTTNQASPLLQAMEEGKMPTLKSALNRDDVSNSLRKAFSWLIDSTYQQEDIHNTLKQRLARIPIPAGQDLETHYLTPILDWAFQSDRTQVPHALRADFQHTTFNLVFEELGTLLLEKKIDSLDHILKTALGPSSLSAVVEKFLRENFLIFGQIVSDRVADLVHHSDYPLAFDQGLEIINNHLRAQIESTTTEEFAKNPHCHRTIKSQEVDKNPNAEQAFVASMVDKVYDLVFPQTEEENPFAIFWKEKQIPQEFQTLIDELKNLLNQILSPTVYENLMLNKGNLESLLGRIVRQFIEAHIKKQMKIQIHQFLKKLSNTDQFEALMVQHVFPLINGQLLQTAFFQKLDNPEYLEIISEDIQQFDFRTSLEPLQKRMAAYFLQWSDSEFNFPELSEEMKETGAMLAAEQILQFLQETEEADHALPIPERLNKFYSPDYGRVNKKIYGDIAGNILFEIGKLDEKMLKKKLGTIGTYNLFQYGAKKLIPIVQNNLTHTLSQSLAPYSESPDAVCQIAAKAIDKKFKTTQDVANTFFSKSAVSDGNPTTLQDQIELSSRLVYACVNGYISINAAKLPLEIVRESIQEIYKKCVTDPAQVKSLAFTVAELAVHTFQNAAKRIDHTA</sequence>